<gene>
    <name evidence="3" type="ORF">ZT1A5_G10708</name>
</gene>
<feature type="compositionally biased region" description="Low complexity" evidence="1">
    <location>
        <begin position="131"/>
        <end position="140"/>
    </location>
</feature>
<reference evidence="3 4" key="1">
    <citation type="submission" date="2016-10" db="EMBL/GenBank/DDBJ databases">
        <authorList>
            <person name="Varghese N."/>
        </authorList>
    </citation>
    <scope>NUCLEOTIDE SEQUENCE [LARGE SCALE GENOMIC DNA]</scope>
</reference>
<name>A0A1Y6M2N9_ZYMTR</name>
<dbReference type="CDD" id="cd06257">
    <property type="entry name" value="DnaJ"/>
    <property type="match status" value="1"/>
</dbReference>
<dbReference type="PROSITE" id="PS00636">
    <property type="entry name" value="DNAJ_1"/>
    <property type="match status" value="1"/>
</dbReference>
<dbReference type="PRINTS" id="PR00625">
    <property type="entry name" value="JDOMAIN"/>
</dbReference>
<dbReference type="PROSITE" id="PS50076">
    <property type="entry name" value="DNAJ_2"/>
    <property type="match status" value="1"/>
</dbReference>
<feature type="compositionally biased region" description="Polar residues" evidence="1">
    <location>
        <begin position="88"/>
        <end position="120"/>
    </location>
</feature>
<dbReference type="SMART" id="SM00271">
    <property type="entry name" value="DnaJ"/>
    <property type="match status" value="1"/>
</dbReference>
<accession>A0A1Y6M2N9</accession>
<dbReference type="GO" id="GO:0042026">
    <property type="term" value="P:protein refolding"/>
    <property type="evidence" value="ECO:0007669"/>
    <property type="project" value="TreeGrafter"/>
</dbReference>
<dbReference type="AlphaFoldDB" id="A0A1Y6M2N9"/>
<dbReference type="Pfam" id="PF00226">
    <property type="entry name" value="DnaJ"/>
    <property type="match status" value="1"/>
</dbReference>
<evidence type="ECO:0000313" key="3">
    <source>
        <dbReference type="EMBL" id="SMY29261.1"/>
    </source>
</evidence>
<feature type="region of interest" description="Disordered" evidence="1">
    <location>
        <begin position="61"/>
        <end position="167"/>
    </location>
</feature>
<dbReference type="Proteomes" id="UP000215453">
    <property type="component" value="Chromosome 12"/>
</dbReference>
<dbReference type="GO" id="GO:0005737">
    <property type="term" value="C:cytoplasm"/>
    <property type="evidence" value="ECO:0007669"/>
    <property type="project" value="TreeGrafter"/>
</dbReference>
<organism evidence="3 4">
    <name type="scientific">Zymoseptoria tritici ST99CH_1A5</name>
    <dbReference type="NCBI Taxonomy" id="1276529"/>
    <lineage>
        <taxon>Eukaryota</taxon>
        <taxon>Fungi</taxon>
        <taxon>Dikarya</taxon>
        <taxon>Ascomycota</taxon>
        <taxon>Pezizomycotina</taxon>
        <taxon>Dothideomycetes</taxon>
        <taxon>Dothideomycetidae</taxon>
        <taxon>Mycosphaerellales</taxon>
        <taxon>Mycosphaerellaceae</taxon>
        <taxon>Zymoseptoria</taxon>
    </lineage>
</organism>
<evidence type="ECO:0000259" key="2">
    <source>
        <dbReference type="PROSITE" id="PS50076"/>
    </source>
</evidence>
<dbReference type="PANTHER" id="PTHR43096">
    <property type="entry name" value="DNAJ HOMOLOG 1, MITOCHONDRIAL-RELATED"/>
    <property type="match status" value="1"/>
</dbReference>
<evidence type="ECO:0000313" key="4">
    <source>
        <dbReference type="Proteomes" id="UP000215453"/>
    </source>
</evidence>
<dbReference type="SUPFAM" id="SSF46565">
    <property type="entry name" value="Chaperone J-domain"/>
    <property type="match status" value="1"/>
</dbReference>
<evidence type="ECO:0000256" key="1">
    <source>
        <dbReference type="SAM" id="MobiDB-lite"/>
    </source>
</evidence>
<dbReference type="InterPro" id="IPR036869">
    <property type="entry name" value="J_dom_sf"/>
</dbReference>
<dbReference type="GO" id="GO:0051082">
    <property type="term" value="F:unfolded protein binding"/>
    <property type="evidence" value="ECO:0007669"/>
    <property type="project" value="TreeGrafter"/>
</dbReference>
<dbReference type="InterPro" id="IPR001623">
    <property type="entry name" value="DnaJ_domain"/>
</dbReference>
<proteinExistence type="predicted"/>
<dbReference type="Gene3D" id="1.10.287.110">
    <property type="entry name" value="DnaJ domain"/>
    <property type="match status" value="1"/>
</dbReference>
<feature type="domain" description="J" evidence="2">
    <location>
        <begin position="9"/>
        <end position="73"/>
    </location>
</feature>
<sequence length="205" mass="23325">MAPVKVTDDYYHILDVNEDASTEEITRSYRRLAFQIHPDRSDRSDATEAFQKIGQAYETLKDDEKRRQYNRVYGALRKARPPKAKTEPQPSRSAASDQPSPSKTSQFPPEQRSTPKQQSASEPRPNPSQQPSPKQQSTSKQHPEPGHQSEREHLAGLEKSRADRESRWKVREAGLLSDITERSTVVHTLEGQIKNLQTIRAADAR</sequence>
<protein>
    <recommendedName>
        <fullName evidence="2">J domain-containing protein</fullName>
    </recommendedName>
</protein>
<dbReference type="EMBL" id="LT882687">
    <property type="protein sequence ID" value="SMY29261.1"/>
    <property type="molecule type" value="Genomic_DNA"/>
</dbReference>
<feature type="compositionally biased region" description="Basic and acidic residues" evidence="1">
    <location>
        <begin position="141"/>
        <end position="167"/>
    </location>
</feature>
<dbReference type="PANTHER" id="PTHR43096:SF10">
    <property type="entry name" value="CHAPERONE PROTEIN DNAJ A6, CHLOROPLASTIC"/>
    <property type="match status" value="1"/>
</dbReference>
<dbReference type="InterPro" id="IPR018253">
    <property type="entry name" value="DnaJ_domain_CS"/>
</dbReference>